<proteinExistence type="predicted"/>
<evidence type="ECO:0000313" key="2">
    <source>
        <dbReference type="Proteomes" id="UP000813824"/>
    </source>
</evidence>
<comment type="caution">
    <text evidence="1">The sequence shown here is derived from an EMBL/GenBank/DDBJ whole genome shotgun (WGS) entry which is preliminary data.</text>
</comment>
<evidence type="ECO:0000313" key="1">
    <source>
        <dbReference type="EMBL" id="KAH8079084.1"/>
    </source>
</evidence>
<name>A0A8K0XK49_9AGAR</name>
<reference evidence="1" key="1">
    <citation type="journal article" date="2021" name="New Phytol.">
        <title>Evolutionary innovations through gain and loss of genes in the ectomycorrhizal Boletales.</title>
        <authorList>
            <person name="Wu G."/>
            <person name="Miyauchi S."/>
            <person name="Morin E."/>
            <person name="Kuo A."/>
            <person name="Drula E."/>
            <person name="Varga T."/>
            <person name="Kohler A."/>
            <person name="Feng B."/>
            <person name="Cao Y."/>
            <person name="Lipzen A."/>
            <person name="Daum C."/>
            <person name="Hundley H."/>
            <person name="Pangilinan J."/>
            <person name="Johnson J."/>
            <person name="Barry K."/>
            <person name="LaButti K."/>
            <person name="Ng V."/>
            <person name="Ahrendt S."/>
            <person name="Min B."/>
            <person name="Choi I.G."/>
            <person name="Park H."/>
            <person name="Plett J.M."/>
            <person name="Magnuson J."/>
            <person name="Spatafora J.W."/>
            <person name="Nagy L.G."/>
            <person name="Henrissat B."/>
            <person name="Grigoriev I.V."/>
            <person name="Yang Z.L."/>
            <person name="Xu J."/>
            <person name="Martin F.M."/>
        </authorList>
    </citation>
    <scope>NUCLEOTIDE SEQUENCE</scope>
    <source>
        <strain evidence="1">KKN 215</strain>
    </source>
</reference>
<dbReference type="OrthoDB" id="2796425at2759"/>
<organism evidence="1 2">
    <name type="scientific">Cristinia sonorae</name>
    <dbReference type="NCBI Taxonomy" id="1940300"/>
    <lineage>
        <taxon>Eukaryota</taxon>
        <taxon>Fungi</taxon>
        <taxon>Dikarya</taxon>
        <taxon>Basidiomycota</taxon>
        <taxon>Agaricomycotina</taxon>
        <taxon>Agaricomycetes</taxon>
        <taxon>Agaricomycetidae</taxon>
        <taxon>Agaricales</taxon>
        <taxon>Pleurotineae</taxon>
        <taxon>Stephanosporaceae</taxon>
        <taxon>Cristinia</taxon>
    </lineage>
</organism>
<dbReference type="Proteomes" id="UP000813824">
    <property type="component" value="Unassembled WGS sequence"/>
</dbReference>
<gene>
    <name evidence="1" type="ORF">BXZ70DRAFT_653767</name>
</gene>
<sequence>MTHYSCGNTSSIAEVDLRTLARPVTEEDPRPVVSAPLHHVPRQFQNCAGGASDQQCECATLCGPLPFCNLGPAPAQSDCNVISDALSTVAGSFLVPSGQATGFSFGSCEAVFANEASTTLEYCFENMASLTAATFTNCVTIAHGGVGGCIADDFRWFFELHITGTPIQIP</sequence>
<dbReference type="AlphaFoldDB" id="A0A8K0XK49"/>
<protein>
    <submittedName>
        <fullName evidence="1">Uncharacterized protein</fullName>
    </submittedName>
</protein>
<keyword evidence="2" id="KW-1185">Reference proteome</keyword>
<accession>A0A8K0XK49</accession>
<dbReference type="EMBL" id="JAEVFJ010000057">
    <property type="protein sequence ID" value="KAH8079084.1"/>
    <property type="molecule type" value="Genomic_DNA"/>
</dbReference>